<evidence type="ECO:0000256" key="2">
    <source>
        <dbReference type="ARBA" id="ARBA00022448"/>
    </source>
</evidence>
<dbReference type="PANTHER" id="PTHR19359">
    <property type="entry name" value="CYTOCHROME B5"/>
    <property type="match status" value="1"/>
</dbReference>
<dbReference type="InterPro" id="IPR050668">
    <property type="entry name" value="Cytochrome_b5"/>
</dbReference>
<evidence type="ECO:0000256" key="11">
    <source>
        <dbReference type="ARBA" id="ARBA00037877"/>
    </source>
</evidence>
<evidence type="ECO:0000256" key="3">
    <source>
        <dbReference type="ARBA" id="ARBA00022617"/>
    </source>
</evidence>
<evidence type="ECO:0000256" key="6">
    <source>
        <dbReference type="ARBA" id="ARBA00022824"/>
    </source>
</evidence>
<evidence type="ECO:0000256" key="5">
    <source>
        <dbReference type="ARBA" id="ARBA00022723"/>
    </source>
</evidence>
<evidence type="ECO:0000313" key="16">
    <source>
        <dbReference type="Proteomes" id="UP000038830"/>
    </source>
</evidence>
<gene>
    <name evidence="15" type="primary">CYB5</name>
    <name evidence="15" type="ORF">BN1211_1406</name>
</gene>
<name>A0A0H5C0R1_CYBJN</name>
<feature type="transmembrane region" description="Helical" evidence="13">
    <location>
        <begin position="129"/>
        <end position="148"/>
    </location>
</feature>
<keyword evidence="7" id="KW-0492">Microsome</keyword>
<evidence type="ECO:0000256" key="12">
    <source>
        <dbReference type="ARBA" id="ARBA00038168"/>
    </source>
</evidence>
<comment type="subcellular location">
    <subcellularLocation>
        <location evidence="1">Endoplasmic reticulum membrane</location>
        <topology evidence="1">Single-pass membrane protein</topology>
        <orientation evidence="1">Cytoplasmic side</orientation>
    </subcellularLocation>
    <subcellularLocation>
        <location evidence="11">Microsome membrane</location>
        <topology evidence="11">Single-pass membrane protein</topology>
        <orientation evidence="11">Cytoplasmic side</orientation>
    </subcellularLocation>
</comment>
<dbReference type="SUPFAM" id="SSF55856">
    <property type="entry name" value="Cytochrome b5-like heme/steroid binding domain"/>
    <property type="match status" value="1"/>
</dbReference>
<sequence>MPLESAAGSVRTYTYEEIGKHGSCDDLWMILHGKVYDITSVVDSHPGGAEVLFDAVGTDASVAFDEVGHSQDSLDMLRPLLVGVVDDSDDARHYTVPEKGIQVENSSIGESKFSKKLKRRKKKTQRDQTMVYLLGILAIMAALAYICLSMRKRD</sequence>
<keyword evidence="10 13" id="KW-0472">Membrane</keyword>
<evidence type="ECO:0000313" key="15">
    <source>
        <dbReference type="EMBL" id="CEP21333.1"/>
    </source>
</evidence>
<keyword evidence="4 13" id="KW-0812">Transmembrane</keyword>
<accession>A0A0H5C0R1</accession>
<dbReference type="Pfam" id="PF00173">
    <property type="entry name" value="Cyt-b5"/>
    <property type="match status" value="1"/>
</dbReference>
<dbReference type="InterPro" id="IPR036400">
    <property type="entry name" value="Cyt_B5-like_heme/steroid_sf"/>
</dbReference>
<keyword evidence="6" id="KW-0256">Endoplasmic reticulum</keyword>
<evidence type="ECO:0000259" key="14">
    <source>
        <dbReference type="PROSITE" id="PS50255"/>
    </source>
</evidence>
<keyword evidence="9" id="KW-0408">Iron</keyword>
<proteinExistence type="inferred from homology"/>
<dbReference type="Proteomes" id="UP000038830">
    <property type="component" value="Unassembled WGS sequence"/>
</dbReference>
<dbReference type="InterPro" id="IPR001199">
    <property type="entry name" value="Cyt_B5-like_heme/steroid-bd"/>
</dbReference>
<dbReference type="GO" id="GO:0046872">
    <property type="term" value="F:metal ion binding"/>
    <property type="evidence" value="ECO:0007669"/>
    <property type="project" value="UniProtKB-KW"/>
</dbReference>
<keyword evidence="3" id="KW-0349">Heme</keyword>
<evidence type="ECO:0000256" key="9">
    <source>
        <dbReference type="ARBA" id="ARBA00023004"/>
    </source>
</evidence>
<dbReference type="PROSITE" id="PS50255">
    <property type="entry name" value="CYTOCHROME_B5_2"/>
    <property type="match status" value="1"/>
</dbReference>
<evidence type="ECO:0000256" key="7">
    <source>
        <dbReference type="ARBA" id="ARBA00022848"/>
    </source>
</evidence>
<keyword evidence="8" id="KW-0249">Electron transport</keyword>
<dbReference type="Gene3D" id="3.10.120.10">
    <property type="entry name" value="Cytochrome b5-like heme/steroid binding domain"/>
    <property type="match status" value="1"/>
</dbReference>
<dbReference type="GO" id="GO:0005789">
    <property type="term" value="C:endoplasmic reticulum membrane"/>
    <property type="evidence" value="ECO:0007669"/>
    <property type="project" value="UniProtKB-SubCell"/>
</dbReference>
<organism evidence="15 16">
    <name type="scientific">Cyberlindnera jadinii (strain ATCC 18201 / CBS 1600 / BCRC 20928 / JCM 3617 / NBRC 0987 / NRRL Y-1542)</name>
    <name type="common">Torula yeast</name>
    <name type="synonym">Candida utilis</name>
    <dbReference type="NCBI Taxonomy" id="983966"/>
    <lineage>
        <taxon>Eukaryota</taxon>
        <taxon>Fungi</taxon>
        <taxon>Dikarya</taxon>
        <taxon>Ascomycota</taxon>
        <taxon>Saccharomycotina</taxon>
        <taxon>Saccharomycetes</taxon>
        <taxon>Phaffomycetales</taxon>
        <taxon>Phaffomycetaceae</taxon>
        <taxon>Cyberlindnera</taxon>
    </lineage>
</organism>
<feature type="domain" description="Cytochrome b5 heme-binding" evidence="14">
    <location>
        <begin position="10"/>
        <end position="86"/>
    </location>
</feature>
<dbReference type="SMART" id="SM01117">
    <property type="entry name" value="Cyt-b5"/>
    <property type="match status" value="1"/>
</dbReference>
<dbReference type="EMBL" id="CDQK01000002">
    <property type="protein sequence ID" value="CEP21333.1"/>
    <property type="molecule type" value="Genomic_DNA"/>
</dbReference>
<evidence type="ECO:0000256" key="8">
    <source>
        <dbReference type="ARBA" id="ARBA00022982"/>
    </source>
</evidence>
<evidence type="ECO:0000256" key="10">
    <source>
        <dbReference type="ARBA" id="ARBA00023136"/>
    </source>
</evidence>
<protein>
    <submittedName>
        <fullName evidence="15">CYB5 protein</fullName>
    </submittedName>
</protein>
<keyword evidence="13" id="KW-1133">Transmembrane helix</keyword>
<keyword evidence="5" id="KW-0479">Metal-binding</keyword>
<reference evidence="16" key="1">
    <citation type="journal article" date="2015" name="J. Biotechnol.">
        <title>The structure of the Cyberlindnera jadinii genome and its relation to Candida utilis analyzed by the occurrence of single nucleotide polymorphisms.</title>
        <authorList>
            <person name="Rupp O."/>
            <person name="Brinkrolf K."/>
            <person name="Buerth C."/>
            <person name="Kunigo M."/>
            <person name="Schneider J."/>
            <person name="Jaenicke S."/>
            <person name="Goesmann A."/>
            <person name="Puehler A."/>
            <person name="Jaeger K.-E."/>
            <person name="Ernst J.F."/>
        </authorList>
    </citation>
    <scope>NUCLEOTIDE SEQUENCE [LARGE SCALE GENOMIC DNA]</scope>
    <source>
        <strain evidence="16">ATCC 18201 / CBS 1600 / BCRC 20928 / JCM 3617 / NBRC 0987 / NRRL Y-1542</strain>
    </source>
</reference>
<comment type="similarity">
    <text evidence="12">Belongs to the cytochrome b5 family.</text>
</comment>
<dbReference type="GO" id="GO:0020037">
    <property type="term" value="F:heme binding"/>
    <property type="evidence" value="ECO:0007669"/>
    <property type="project" value="TreeGrafter"/>
</dbReference>
<evidence type="ECO:0000256" key="1">
    <source>
        <dbReference type="ARBA" id="ARBA00004131"/>
    </source>
</evidence>
<evidence type="ECO:0000256" key="4">
    <source>
        <dbReference type="ARBA" id="ARBA00022692"/>
    </source>
</evidence>
<dbReference type="AlphaFoldDB" id="A0A0H5C0R1"/>
<keyword evidence="2" id="KW-0813">Transport</keyword>
<dbReference type="PANTHER" id="PTHR19359:SF150">
    <property type="entry name" value="CYTOCHROME B5"/>
    <property type="match status" value="1"/>
</dbReference>
<evidence type="ECO:0000256" key="13">
    <source>
        <dbReference type="SAM" id="Phobius"/>
    </source>
</evidence>